<dbReference type="EMBL" id="JARBHB010000006">
    <property type="protein sequence ID" value="KAJ8880178.1"/>
    <property type="molecule type" value="Genomic_DNA"/>
</dbReference>
<name>A0ABQ9H7S5_9NEOP</name>
<feature type="compositionally biased region" description="Basic and acidic residues" evidence="1">
    <location>
        <begin position="468"/>
        <end position="481"/>
    </location>
</feature>
<keyword evidence="3" id="KW-1185">Reference proteome</keyword>
<feature type="compositionally biased region" description="Pro residues" evidence="1">
    <location>
        <begin position="668"/>
        <end position="687"/>
    </location>
</feature>
<feature type="region of interest" description="Disordered" evidence="1">
    <location>
        <begin position="657"/>
        <end position="699"/>
    </location>
</feature>
<organism evidence="2 3">
    <name type="scientific">Dryococelus australis</name>
    <dbReference type="NCBI Taxonomy" id="614101"/>
    <lineage>
        <taxon>Eukaryota</taxon>
        <taxon>Metazoa</taxon>
        <taxon>Ecdysozoa</taxon>
        <taxon>Arthropoda</taxon>
        <taxon>Hexapoda</taxon>
        <taxon>Insecta</taxon>
        <taxon>Pterygota</taxon>
        <taxon>Neoptera</taxon>
        <taxon>Polyneoptera</taxon>
        <taxon>Phasmatodea</taxon>
        <taxon>Verophasmatodea</taxon>
        <taxon>Anareolatae</taxon>
        <taxon>Phasmatidae</taxon>
        <taxon>Eurycanthinae</taxon>
        <taxon>Dryococelus</taxon>
    </lineage>
</organism>
<evidence type="ECO:0000313" key="3">
    <source>
        <dbReference type="Proteomes" id="UP001159363"/>
    </source>
</evidence>
<protein>
    <submittedName>
        <fullName evidence="2">Uncharacterized protein</fullName>
    </submittedName>
</protein>
<gene>
    <name evidence="2" type="ORF">PR048_016644</name>
</gene>
<evidence type="ECO:0000256" key="1">
    <source>
        <dbReference type="SAM" id="MobiDB-lite"/>
    </source>
</evidence>
<sequence length="715" mass="78662">MAVAYQDVGRLPRWSSVAPTMMVEWVCVRALRKQTMQLRLRSRGICTGNDTSRRRGADAGSEVCPASCRWASRAHVMRYRKSFSNGAAPECKGGGKREIPEKIRRRGIGKHDSHMRITGVIRPGIEPDSGAAVAERLARSPLTKANPVQSRPGHRTFANGNRAGRCHWSASLFGDLPFPPPPHSGAAPGTIRDIAKACLQLRCPKLASTVKDTLIGTRDPLTSRRCPKLTCPKLEHSLLLVSCRAKLFVDEVDVLQSWRVSSTPDDGYIYKEFLQHWFPPDFRKWESCRTMPLVGGFSLGYPVDSRSCIPALLHSQLSSFPFKLRGCTLGNRTTTIADVCGAAVAERLARSNRAQSPAGSLDFHKWESCLTMPWIGGPPRGYPRLPPTTATHHIHFNHRHRFSRPRCYEWPKITSLKLNLEARIQRLRLQLRKMSNNMVCEQIGEVATHRGGLQFLIRYIEVAAPRRDESTGARPRSRSEGAIRATLTRNPSASSPLRARRGICIGEPGSIPCRIALGFSHVGFVPVDAASWWVFSRISRFPHLSIPALLHDKLTSPSSALRTTIADDVEGSWLGGEVDCDWGCTLDEVASLHPTGGPASIFSLHVLELRHLAVAPPTRLTAKTSSHHVWTRAPATPDCISPPPRRRAALRNTLLGHTLPEERATPRAAPPPPAGSHLPPTPSPTTPSPRGLTGAPPFQPILLATNLGNELCFRA</sequence>
<evidence type="ECO:0000313" key="2">
    <source>
        <dbReference type="EMBL" id="KAJ8880178.1"/>
    </source>
</evidence>
<dbReference type="Proteomes" id="UP001159363">
    <property type="component" value="Chromosome 5"/>
</dbReference>
<reference evidence="2 3" key="1">
    <citation type="submission" date="2023-02" db="EMBL/GenBank/DDBJ databases">
        <title>LHISI_Scaffold_Assembly.</title>
        <authorList>
            <person name="Stuart O.P."/>
            <person name="Cleave R."/>
            <person name="Magrath M.J.L."/>
            <person name="Mikheyev A.S."/>
        </authorList>
    </citation>
    <scope>NUCLEOTIDE SEQUENCE [LARGE SCALE GENOMIC DNA]</scope>
    <source>
        <strain evidence="2">Daus_M_001</strain>
        <tissue evidence="2">Leg muscle</tissue>
    </source>
</reference>
<accession>A0ABQ9H7S5</accession>
<comment type="caution">
    <text evidence="2">The sequence shown here is derived from an EMBL/GenBank/DDBJ whole genome shotgun (WGS) entry which is preliminary data.</text>
</comment>
<feature type="region of interest" description="Disordered" evidence="1">
    <location>
        <begin position="468"/>
        <end position="496"/>
    </location>
</feature>
<proteinExistence type="predicted"/>